<organism evidence="1 2">
    <name type="scientific">Pontibacter ummariensis</name>
    <dbReference type="NCBI Taxonomy" id="1610492"/>
    <lineage>
        <taxon>Bacteria</taxon>
        <taxon>Pseudomonadati</taxon>
        <taxon>Bacteroidota</taxon>
        <taxon>Cytophagia</taxon>
        <taxon>Cytophagales</taxon>
        <taxon>Hymenobacteraceae</taxon>
        <taxon>Pontibacter</taxon>
    </lineage>
</organism>
<evidence type="ECO:0000313" key="1">
    <source>
        <dbReference type="EMBL" id="SNS45405.1"/>
    </source>
</evidence>
<protein>
    <recommendedName>
        <fullName evidence="3">Nucleotide-diphospho-sugar transferase</fullName>
    </recommendedName>
</protein>
<dbReference type="AlphaFoldDB" id="A0A239EL62"/>
<reference evidence="2" key="1">
    <citation type="submission" date="2017-06" db="EMBL/GenBank/DDBJ databases">
        <authorList>
            <person name="Varghese N."/>
            <person name="Submissions S."/>
        </authorList>
    </citation>
    <scope>NUCLEOTIDE SEQUENCE [LARGE SCALE GENOMIC DNA]</scope>
    <source>
        <strain evidence="2">NKM1</strain>
    </source>
</reference>
<gene>
    <name evidence="1" type="ORF">SAMN06296052_106236</name>
</gene>
<name>A0A239EL62_9BACT</name>
<dbReference type="InterPro" id="IPR029044">
    <property type="entry name" value="Nucleotide-diphossugar_trans"/>
</dbReference>
<dbReference type="SUPFAM" id="SSF53448">
    <property type="entry name" value="Nucleotide-diphospho-sugar transferases"/>
    <property type="match status" value="1"/>
</dbReference>
<dbReference type="EMBL" id="FZOQ01000006">
    <property type="protein sequence ID" value="SNS45405.1"/>
    <property type="molecule type" value="Genomic_DNA"/>
</dbReference>
<proteinExistence type="predicted"/>
<accession>A0A239EL62</accession>
<sequence length="316" mass="37686">MIDSNQCKVPVLLVTFNRPECTAKVISKIKEIKPEKLFIFSDGPRYNKEGEKELVYKCRTLLDSRIFDWNCEVYTKFSDINLGCGKGVSSAISWAFERVDRLIILEDDCVPDLSFFEFCSKMLSKYEHDERVMHVSGTRWNEEFKVSQTNYFFSIIGHVWGWATWRRAWKQYNYKMQDWNKVQTQKKLLQLFEHRIHAQYWLDNFERIYNSNDTVYGSTWDYQWQYTLFKNNGLAIVPSTNLITNVGTLGAHAQDKKRSEQNNAFHRKTDSWIESLEVESREVSSCVKFDSYHMKSHFMKNTPYLRRLKMFIKSYQ</sequence>
<dbReference type="RefSeq" id="WP_089318877.1">
    <property type="nucleotide sequence ID" value="NZ_FZOQ01000006.1"/>
</dbReference>
<dbReference type="OrthoDB" id="9785375at2"/>
<dbReference type="Gene3D" id="3.90.550.10">
    <property type="entry name" value="Spore Coat Polysaccharide Biosynthesis Protein SpsA, Chain A"/>
    <property type="match status" value="1"/>
</dbReference>
<evidence type="ECO:0000313" key="2">
    <source>
        <dbReference type="Proteomes" id="UP000198432"/>
    </source>
</evidence>
<evidence type="ECO:0008006" key="3">
    <source>
        <dbReference type="Google" id="ProtNLM"/>
    </source>
</evidence>
<keyword evidence="2" id="KW-1185">Reference proteome</keyword>
<dbReference type="Proteomes" id="UP000198432">
    <property type="component" value="Unassembled WGS sequence"/>
</dbReference>